<feature type="region of interest" description="Disordered" evidence="2">
    <location>
        <begin position="664"/>
        <end position="719"/>
    </location>
</feature>
<evidence type="ECO:0000256" key="2">
    <source>
        <dbReference type="SAM" id="MobiDB-lite"/>
    </source>
</evidence>
<feature type="region of interest" description="Disordered" evidence="2">
    <location>
        <begin position="522"/>
        <end position="652"/>
    </location>
</feature>
<feature type="compositionally biased region" description="Low complexity" evidence="2">
    <location>
        <begin position="247"/>
        <end position="260"/>
    </location>
</feature>
<feature type="coiled-coil region" evidence="1">
    <location>
        <begin position="352"/>
        <end position="386"/>
    </location>
</feature>
<name>A0A0G4FKG3_VITBC</name>
<sequence length="719" mass="80062">MINDRINKLEKESSELYDICRRQQKVLHTLERELGSMAYADVVRTWLTQLKMDIEGRMEVKLEGFDETCKTTYAPLTAVKGIEGRLAGHTRSRDSQDLAKDVQKMRTMIETAATTVFSGRRDSLDLELSKKADVVAVDLALRSKVDHTEIVSLKTDMERLLSSVDKTGSLHSVIIDSMKEELLRKMAEESKRVQEQFDNNTKAQRVMWELLGIDEDTARRLLHDVQDTTSTLLPRRTGGQDIRHHTISTPLPSSTPLSISTPPPLSSPQGPPSSSLLQPHPPRSRRALLVAKGAHHRGTKLPSQRESRVTRVSHGKPHTVIDRLTHLEHLVETMAMDIHALHDAIKGVDRRLGDTQAQVNQLAQRIECLERKSEDHDSQLSIMRDKVSEISETSVAQMEEFAAESSKRQTAMEAIQEATEFMKRRLAQLQKQIDTRSTSADERNDAFARELEAVKAQVTGKHSFLEQDIEVLRREVAHLKGPVADELANLRTDMDEKRDEYGRMQGQLRQVLVQFSDTSNARRRAESELHHLSRQLSTKSSRPVTPSKEGGFVPVLSHSDRPAVGANGFAPSSLEQQPPREPSRTPPSDQRVGSRAGPSAVQTPSERSVSPSQAPPAAAPEAGSSRLTPPRQARATSIFQQIGETKRSGNEIQLARFPHYKEKLRQEGEPQPASAADMWGETPLASLQKAGKVLPPVPMPPAVVSPRKHSRGARQSMAG</sequence>
<reference evidence="3 4" key="1">
    <citation type="submission" date="2014-11" db="EMBL/GenBank/DDBJ databases">
        <authorList>
            <person name="Zhu J."/>
            <person name="Qi W."/>
            <person name="Song R."/>
        </authorList>
    </citation>
    <scope>NUCLEOTIDE SEQUENCE [LARGE SCALE GENOMIC DNA]</scope>
</reference>
<proteinExistence type="predicted"/>
<feature type="compositionally biased region" description="Polar residues" evidence="2">
    <location>
        <begin position="634"/>
        <end position="643"/>
    </location>
</feature>
<dbReference type="Proteomes" id="UP000041254">
    <property type="component" value="Unassembled WGS sequence"/>
</dbReference>
<gene>
    <name evidence="3" type="ORF">Vbra_5919</name>
</gene>
<feature type="compositionally biased region" description="Polar residues" evidence="2">
    <location>
        <begin position="534"/>
        <end position="544"/>
    </location>
</feature>
<accession>A0A0G4FKG3</accession>
<feature type="coiled-coil region" evidence="1">
    <location>
        <begin position="412"/>
        <end position="507"/>
    </location>
</feature>
<keyword evidence="1" id="KW-0175">Coiled coil</keyword>
<evidence type="ECO:0000256" key="1">
    <source>
        <dbReference type="SAM" id="Coils"/>
    </source>
</evidence>
<dbReference type="EMBL" id="CDMY01000452">
    <property type="protein sequence ID" value="CEM14065.1"/>
    <property type="molecule type" value="Genomic_DNA"/>
</dbReference>
<dbReference type="VEuPathDB" id="CryptoDB:Vbra_5919"/>
<dbReference type="OrthoDB" id="439648at2759"/>
<feature type="region of interest" description="Disordered" evidence="2">
    <location>
        <begin position="231"/>
        <end position="313"/>
    </location>
</feature>
<organism evidence="3 4">
    <name type="scientific">Vitrella brassicaformis (strain CCMP3155)</name>
    <dbReference type="NCBI Taxonomy" id="1169540"/>
    <lineage>
        <taxon>Eukaryota</taxon>
        <taxon>Sar</taxon>
        <taxon>Alveolata</taxon>
        <taxon>Colpodellida</taxon>
        <taxon>Vitrellaceae</taxon>
        <taxon>Vitrella</taxon>
    </lineage>
</organism>
<keyword evidence="4" id="KW-1185">Reference proteome</keyword>
<dbReference type="AlphaFoldDB" id="A0A0G4FKG3"/>
<protein>
    <submittedName>
        <fullName evidence="3">Uncharacterized protein</fullName>
    </submittedName>
</protein>
<dbReference type="InParanoid" id="A0A0G4FKG3"/>
<evidence type="ECO:0000313" key="4">
    <source>
        <dbReference type="Proteomes" id="UP000041254"/>
    </source>
</evidence>
<evidence type="ECO:0000313" key="3">
    <source>
        <dbReference type="EMBL" id="CEM14065.1"/>
    </source>
</evidence>
<feature type="compositionally biased region" description="Pro residues" evidence="2">
    <location>
        <begin position="261"/>
        <end position="271"/>
    </location>
</feature>